<feature type="non-terminal residue" evidence="1">
    <location>
        <position position="1"/>
    </location>
</feature>
<sequence>YFPDTAWFHEEYVQCYKDGKLQSDEDCRKTAKERMEKKKRRGAMDISYPIIRPFTPRQRALYTITYQGVQTAKIEGYTCHKFTVAATQPADSLINGDYYFEADGFHLVKVDFSPSKLVKRSMFKMNEMKMSLTFTPTDDDIWLPRKFQIQMRAKAMWVIGIKVFGTEEYRNPRINTGIDDKLFEVTDGN</sequence>
<comment type="caution">
    <text evidence="1">The sequence shown here is derived from an EMBL/GenBank/DDBJ whole genome shotgun (WGS) entry which is preliminary data.</text>
</comment>
<gene>
    <name evidence="1" type="ORF">C3F09_06530</name>
</gene>
<dbReference type="AlphaFoldDB" id="A0A855X0X1"/>
<evidence type="ECO:0000313" key="2">
    <source>
        <dbReference type="Proteomes" id="UP000250918"/>
    </source>
</evidence>
<accession>A0A855X0X1</accession>
<name>A0A855X0X1_9BACT</name>
<organism evidence="1 2">
    <name type="scientific">candidate division GN15 bacterium</name>
    <dbReference type="NCBI Taxonomy" id="2072418"/>
    <lineage>
        <taxon>Bacteria</taxon>
        <taxon>candidate division GN15</taxon>
    </lineage>
</organism>
<proteinExistence type="predicted"/>
<reference evidence="1 2" key="1">
    <citation type="journal article" date="2018" name="ISME J.">
        <title>A methanotrophic archaeon couples anaerobic oxidation of methane to Fe(III) reduction.</title>
        <authorList>
            <person name="Cai C."/>
            <person name="Leu A.O."/>
            <person name="Xie G.J."/>
            <person name="Guo J."/>
            <person name="Feng Y."/>
            <person name="Zhao J.X."/>
            <person name="Tyson G.W."/>
            <person name="Yuan Z."/>
            <person name="Hu S."/>
        </authorList>
    </citation>
    <scope>NUCLEOTIDE SEQUENCE [LARGE SCALE GENOMIC DNA]</scope>
    <source>
        <strain evidence="1">FeB_12</strain>
    </source>
</reference>
<evidence type="ECO:0000313" key="1">
    <source>
        <dbReference type="EMBL" id="PWB72520.1"/>
    </source>
</evidence>
<dbReference type="Proteomes" id="UP000250918">
    <property type="component" value="Unassembled WGS sequence"/>
</dbReference>
<dbReference type="EMBL" id="PQAP01000082">
    <property type="protein sequence ID" value="PWB72520.1"/>
    <property type="molecule type" value="Genomic_DNA"/>
</dbReference>
<protein>
    <submittedName>
        <fullName evidence="1">Uncharacterized protein</fullName>
    </submittedName>
</protein>